<feature type="domain" description="N-acetyltransferase" evidence="4">
    <location>
        <begin position="9"/>
        <end position="175"/>
    </location>
</feature>
<dbReference type="InterPro" id="IPR016181">
    <property type="entry name" value="Acyl_CoA_acyltransferase"/>
</dbReference>
<dbReference type="PANTHER" id="PTHR43792:SF8">
    <property type="entry name" value="[RIBOSOMAL PROTEIN US5]-ALANINE N-ACETYLTRANSFERASE"/>
    <property type="match status" value="1"/>
</dbReference>
<gene>
    <name evidence="5" type="ORF">IFO66_03315</name>
</gene>
<protein>
    <submittedName>
        <fullName evidence="5">GNAT family N-acetyltransferase</fullName>
    </submittedName>
</protein>
<evidence type="ECO:0000256" key="3">
    <source>
        <dbReference type="ARBA" id="ARBA00038502"/>
    </source>
</evidence>
<dbReference type="Pfam" id="PF01042">
    <property type="entry name" value="Ribonuc_L-PSP"/>
    <property type="match status" value="1"/>
</dbReference>
<dbReference type="SUPFAM" id="SSF55729">
    <property type="entry name" value="Acyl-CoA N-acyltransferases (Nat)"/>
    <property type="match status" value="1"/>
</dbReference>
<dbReference type="CDD" id="cd00448">
    <property type="entry name" value="YjgF_YER057c_UK114_family"/>
    <property type="match status" value="1"/>
</dbReference>
<dbReference type="PANTHER" id="PTHR43792">
    <property type="entry name" value="GNAT FAMILY, PUTATIVE (AFU_ORTHOLOGUE AFUA_3G00765)-RELATED-RELATED"/>
    <property type="match status" value="1"/>
</dbReference>
<dbReference type="Gene3D" id="3.30.1330.40">
    <property type="entry name" value="RutC-like"/>
    <property type="match status" value="1"/>
</dbReference>
<dbReference type="Proteomes" id="UP000634529">
    <property type="component" value="Unassembled WGS sequence"/>
</dbReference>
<dbReference type="InterPro" id="IPR000182">
    <property type="entry name" value="GNAT_dom"/>
</dbReference>
<proteinExistence type="inferred from homology"/>
<keyword evidence="2" id="KW-0012">Acyltransferase</keyword>
<dbReference type="PROSITE" id="PS51186">
    <property type="entry name" value="GNAT"/>
    <property type="match status" value="1"/>
</dbReference>
<sequence>MTRLNGKNIYVKLVEESDAQHLLALETRNREFFQAFTGSREESFYTLSGQIDRIKEEMELKEADRGYLFVICLQQSGQVIGQIFLTEVVRYNLQSCWIGYFLDQAHNGKGYMTEAVPLVVNYAFEQLNLHRVEAGVMLHNQGSMKVLLNAGFHKEGIAKKNVKINGCWEDHQTLAIVRPEASDNTLAENKQVQRINPTTLVPPMGPYTHLTVVPRDADLLVLSGQVGTDLQGHIPSDLKQQLHNTLQNILRVLQSQSVTAEHIFKVNIWATEEMDWDYFDEAWEKFHGGATPAMTFCYIPALAVDSLKVEIEVWAAKY</sequence>
<evidence type="ECO:0000259" key="4">
    <source>
        <dbReference type="PROSITE" id="PS51186"/>
    </source>
</evidence>
<evidence type="ECO:0000256" key="2">
    <source>
        <dbReference type="ARBA" id="ARBA00023315"/>
    </source>
</evidence>
<reference evidence="5 6" key="1">
    <citation type="submission" date="2020-09" db="EMBL/GenBank/DDBJ databases">
        <title>Paenibacillus sp. CAU 1523 isolated from sand of Haeundae Beach.</title>
        <authorList>
            <person name="Kim W."/>
        </authorList>
    </citation>
    <scope>NUCLEOTIDE SEQUENCE [LARGE SCALE GENOMIC DNA]</scope>
    <source>
        <strain evidence="5 6">CAU 1523</strain>
    </source>
</reference>
<dbReference type="InterPro" id="IPR006175">
    <property type="entry name" value="YjgF/YER057c/UK114"/>
</dbReference>
<dbReference type="EMBL" id="JACYTN010000002">
    <property type="protein sequence ID" value="MBD8497323.1"/>
    <property type="molecule type" value="Genomic_DNA"/>
</dbReference>
<keyword evidence="6" id="KW-1185">Reference proteome</keyword>
<evidence type="ECO:0000313" key="6">
    <source>
        <dbReference type="Proteomes" id="UP000634529"/>
    </source>
</evidence>
<dbReference type="InterPro" id="IPR035959">
    <property type="entry name" value="RutC-like_sf"/>
</dbReference>
<evidence type="ECO:0000256" key="1">
    <source>
        <dbReference type="ARBA" id="ARBA00022679"/>
    </source>
</evidence>
<dbReference type="InterPro" id="IPR051531">
    <property type="entry name" value="N-acetyltransferase"/>
</dbReference>
<accession>A0ABR9AT83</accession>
<comment type="similarity">
    <text evidence="3">Belongs to the acetyltransferase family. RimJ subfamily.</text>
</comment>
<name>A0ABR9AT83_9BACL</name>
<evidence type="ECO:0000313" key="5">
    <source>
        <dbReference type="EMBL" id="MBD8497323.1"/>
    </source>
</evidence>
<dbReference type="Pfam" id="PF13302">
    <property type="entry name" value="Acetyltransf_3"/>
    <property type="match status" value="1"/>
</dbReference>
<dbReference type="SUPFAM" id="SSF55298">
    <property type="entry name" value="YjgF-like"/>
    <property type="match status" value="1"/>
</dbReference>
<organism evidence="5 6">
    <name type="scientific">Paenibacillus arenosi</name>
    <dbReference type="NCBI Taxonomy" id="2774142"/>
    <lineage>
        <taxon>Bacteria</taxon>
        <taxon>Bacillati</taxon>
        <taxon>Bacillota</taxon>
        <taxon>Bacilli</taxon>
        <taxon>Bacillales</taxon>
        <taxon>Paenibacillaceae</taxon>
        <taxon>Paenibacillus</taxon>
    </lineage>
</organism>
<comment type="caution">
    <text evidence="5">The sequence shown here is derived from an EMBL/GenBank/DDBJ whole genome shotgun (WGS) entry which is preliminary data.</text>
</comment>
<dbReference type="RefSeq" id="WP_192023782.1">
    <property type="nucleotide sequence ID" value="NZ_JACYTN010000002.1"/>
</dbReference>
<keyword evidence="1" id="KW-0808">Transferase</keyword>
<dbReference type="Gene3D" id="3.40.630.30">
    <property type="match status" value="1"/>
</dbReference>